<evidence type="ECO:0000313" key="9">
    <source>
        <dbReference type="EMBL" id="KAG2186785.1"/>
    </source>
</evidence>
<protein>
    <recommendedName>
        <fullName evidence="4 5">4-nitrophenylphosphatase</fullName>
        <shortName evidence="5">PNPPase</shortName>
        <ecNumber evidence="3 5">3.1.3.41</ecNumber>
    </recommendedName>
</protein>
<reference evidence="9" key="1">
    <citation type="submission" date="2020-12" db="EMBL/GenBank/DDBJ databases">
        <title>Metabolic potential, ecology and presence of endohyphal bacteria is reflected in genomic diversity of Mucoromycotina.</title>
        <authorList>
            <person name="Muszewska A."/>
            <person name="Okrasinska A."/>
            <person name="Steczkiewicz K."/>
            <person name="Drgas O."/>
            <person name="Orlowska M."/>
            <person name="Perlinska-Lenart U."/>
            <person name="Aleksandrzak-Piekarczyk T."/>
            <person name="Szatraj K."/>
            <person name="Zielenkiewicz U."/>
            <person name="Pilsyk S."/>
            <person name="Malc E."/>
            <person name="Mieczkowski P."/>
            <person name="Kruszewska J.S."/>
            <person name="Biernat P."/>
            <person name="Pawlowska J."/>
        </authorList>
    </citation>
    <scope>NUCLEOTIDE SEQUENCE</scope>
    <source>
        <strain evidence="9">WA0000051536</strain>
    </source>
</reference>
<keyword evidence="8" id="KW-0460">Magnesium</keyword>
<dbReference type="InterPro" id="IPR036412">
    <property type="entry name" value="HAD-like_sf"/>
</dbReference>
<evidence type="ECO:0000256" key="6">
    <source>
        <dbReference type="PIRSR" id="PIRSR000915-1"/>
    </source>
</evidence>
<evidence type="ECO:0000256" key="1">
    <source>
        <dbReference type="ARBA" id="ARBA00022801"/>
    </source>
</evidence>
<name>A0A8H7UKR4_9FUNG</name>
<dbReference type="Pfam" id="PF13344">
    <property type="entry name" value="Hydrolase_6"/>
    <property type="match status" value="1"/>
</dbReference>
<keyword evidence="1 5" id="KW-0378">Hydrolase</keyword>
<evidence type="ECO:0000256" key="4">
    <source>
        <dbReference type="ARBA" id="ARBA00069197"/>
    </source>
</evidence>
<dbReference type="AlphaFoldDB" id="A0A8H7UKR4"/>
<gene>
    <name evidence="9" type="ORF">INT44_003011</name>
</gene>
<dbReference type="PIRSF" id="PIRSF000915">
    <property type="entry name" value="PGP-type_phosphatase"/>
    <property type="match status" value="1"/>
</dbReference>
<dbReference type="SUPFAM" id="SSF56784">
    <property type="entry name" value="HAD-like"/>
    <property type="match status" value="1"/>
</dbReference>
<comment type="cofactor">
    <cofactor evidence="8">
        <name>Mg(2+)</name>
        <dbReference type="ChEBI" id="CHEBI:18420"/>
    </cofactor>
    <text evidence="8">Divalent metal ions. Mg(2+) is the most effective.</text>
</comment>
<proteinExistence type="predicted"/>
<evidence type="ECO:0000256" key="8">
    <source>
        <dbReference type="PIRSR" id="PIRSR000915-3"/>
    </source>
</evidence>
<dbReference type="Gene3D" id="3.40.50.1000">
    <property type="entry name" value="HAD superfamily/HAD-like"/>
    <property type="match status" value="2"/>
</dbReference>
<evidence type="ECO:0000313" key="10">
    <source>
        <dbReference type="Proteomes" id="UP000612746"/>
    </source>
</evidence>
<dbReference type="GO" id="GO:0046872">
    <property type="term" value="F:metal ion binding"/>
    <property type="evidence" value="ECO:0007669"/>
    <property type="project" value="UniProtKB-KW"/>
</dbReference>
<dbReference type="GO" id="GO:0008967">
    <property type="term" value="F:phosphoglycolate phosphatase activity"/>
    <property type="evidence" value="ECO:0007669"/>
    <property type="project" value="TreeGrafter"/>
</dbReference>
<dbReference type="GO" id="GO:0005737">
    <property type="term" value="C:cytoplasm"/>
    <property type="evidence" value="ECO:0007669"/>
    <property type="project" value="TreeGrafter"/>
</dbReference>
<feature type="active site" description="Nucleophile" evidence="6">
    <location>
        <position position="23"/>
    </location>
</feature>
<dbReference type="PANTHER" id="PTHR19288">
    <property type="entry name" value="4-NITROPHENYLPHOSPHATASE-RELATED"/>
    <property type="match status" value="1"/>
</dbReference>
<organism evidence="9 10">
    <name type="scientific">Umbelopsis vinacea</name>
    <dbReference type="NCBI Taxonomy" id="44442"/>
    <lineage>
        <taxon>Eukaryota</taxon>
        <taxon>Fungi</taxon>
        <taxon>Fungi incertae sedis</taxon>
        <taxon>Mucoromycota</taxon>
        <taxon>Mucoromycotina</taxon>
        <taxon>Umbelopsidomycetes</taxon>
        <taxon>Umbelopsidales</taxon>
        <taxon>Umbelopsidaceae</taxon>
        <taxon>Umbelopsis</taxon>
    </lineage>
</organism>
<dbReference type="NCBIfam" id="TIGR01452">
    <property type="entry name" value="PGP_euk"/>
    <property type="match status" value="1"/>
</dbReference>
<dbReference type="InterPro" id="IPR023214">
    <property type="entry name" value="HAD_sf"/>
</dbReference>
<dbReference type="NCBIfam" id="TIGR01460">
    <property type="entry name" value="HAD-SF-IIA"/>
    <property type="match status" value="1"/>
</dbReference>
<dbReference type="InterPro" id="IPR006357">
    <property type="entry name" value="HAD-SF_hydro_IIA"/>
</dbReference>
<comment type="catalytic activity">
    <reaction evidence="2 5">
        <text>4-nitrophenyl phosphate + H2O = 4-nitrophenol + phosphate + H(+)</text>
        <dbReference type="Rhea" id="RHEA:21664"/>
        <dbReference type="ChEBI" id="CHEBI:15377"/>
        <dbReference type="ChEBI" id="CHEBI:15378"/>
        <dbReference type="ChEBI" id="CHEBI:43474"/>
        <dbReference type="ChEBI" id="CHEBI:57917"/>
        <dbReference type="ChEBI" id="CHEBI:61146"/>
        <dbReference type="EC" id="3.1.3.41"/>
    </reaction>
</comment>
<keyword evidence="8" id="KW-0479">Metal-binding</keyword>
<sequence length="299" mass="32811">MQKITTADQLNSFVDSYDNFLFDCDGVLWEGSNVFPNVREAMQLLRTKGKRIFFVTNNSTKSREAYLDKFKKLDIEAHLDEIFSSAFATAAYLKNVVKFPADKKVYIVGMSGISEELKAEGIRSFGGVEDDGARSIDDITDDPEVGAVVMGLDVNISYYKYCKAFTFLHNHPERLFLLTNADSTFPTHGTLFPGAGAIASPLITALERKPDAILGKPAQNMLEAILAEYSLDPSKSCMIGDRLDTDIDFGNRGGLTTLCVLTGVTREDKLLSDSNPIKATFYIDSFGDFASLSGSALPN</sequence>
<feature type="binding site" evidence="7">
    <location>
        <position position="216"/>
    </location>
    <ligand>
        <name>substrate</name>
    </ligand>
</feature>
<dbReference type="PANTHER" id="PTHR19288:SF46">
    <property type="entry name" value="HALOACID DEHALOGENASE-LIKE HYDROLASE DOMAIN-CONTAINING PROTEIN 2"/>
    <property type="match status" value="1"/>
</dbReference>
<evidence type="ECO:0000256" key="5">
    <source>
        <dbReference type="PIRNR" id="PIRNR000915"/>
    </source>
</evidence>
<feature type="binding site" evidence="8">
    <location>
        <position position="241"/>
    </location>
    <ligand>
        <name>Mg(2+)</name>
        <dbReference type="ChEBI" id="CHEBI:18420"/>
    </ligand>
</feature>
<dbReference type="GO" id="GO:0004035">
    <property type="term" value="F:alkaline phosphatase activity"/>
    <property type="evidence" value="ECO:0007669"/>
    <property type="project" value="UniProtKB-ARBA"/>
</dbReference>
<evidence type="ECO:0000256" key="2">
    <source>
        <dbReference type="ARBA" id="ARBA00050247"/>
    </source>
</evidence>
<dbReference type="FunFam" id="3.40.50.1000:FF:000039">
    <property type="entry name" value="Phosphoglycolate phosphatase"/>
    <property type="match status" value="1"/>
</dbReference>
<evidence type="ECO:0000256" key="7">
    <source>
        <dbReference type="PIRSR" id="PIRSR000915-2"/>
    </source>
</evidence>
<dbReference type="OrthoDB" id="413953at2759"/>
<feature type="binding site" evidence="8">
    <location>
        <position position="23"/>
    </location>
    <ligand>
        <name>Mg(2+)</name>
        <dbReference type="ChEBI" id="CHEBI:18420"/>
    </ligand>
</feature>
<keyword evidence="10" id="KW-1185">Reference proteome</keyword>
<dbReference type="Proteomes" id="UP000612746">
    <property type="component" value="Unassembled WGS sequence"/>
</dbReference>
<dbReference type="EC" id="3.1.3.41" evidence="3 5"/>
<evidence type="ECO:0000256" key="3">
    <source>
        <dbReference type="ARBA" id="ARBA00066659"/>
    </source>
</evidence>
<dbReference type="InterPro" id="IPR006349">
    <property type="entry name" value="PGP_euk"/>
</dbReference>
<feature type="binding site" evidence="8">
    <location>
        <position position="25"/>
    </location>
    <ligand>
        <name>Mg(2+)</name>
        <dbReference type="ChEBI" id="CHEBI:18420"/>
    </ligand>
</feature>
<dbReference type="EMBL" id="JAEPRA010000004">
    <property type="protein sequence ID" value="KAG2186785.1"/>
    <property type="molecule type" value="Genomic_DNA"/>
</dbReference>
<comment type="caution">
    <text evidence="9">The sequence shown here is derived from an EMBL/GenBank/DDBJ whole genome shotgun (WGS) entry which is preliminary data.</text>
</comment>
<dbReference type="Pfam" id="PF13242">
    <property type="entry name" value="Hydrolase_like"/>
    <property type="match status" value="1"/>
</dbReference>
<feature type="active site" description="Nucleophile" evidence="6">
    <location>
        <position position="25"/>
    </location>
</feature>
<accession>A0A8H7UKR4</accession>